<dbReference type="RefSeq" id="WP_353475492.1">
    <property type="nucleotide sequence ID" value="NZ_CP123385.1"/>
</dbReference>
<accession>A0AAU8AP85</accession>
<dbReference type="EMBL" id="CP123385">
    <property type="protein sequence ID" value="XCC96597.1"/>
    <property type="molecule type" value="Genomic_DNA"/>
</dbReference>
<dbReference type="AlphaFoldDB" id="A0AAU8AP85"/>
<reference evidence="1" key="1">
    <citation type="submission" date="2023-02" db="EMBL/GenBank/DDBJ databases">
        <title>Description and genomic characterization of Salipiger bruguierae sp. nov., isolated from the sediment of mangrove plant Bruguiera sexangula.</title>
        <authorList>
            <person name="Long M."/>
        </authorList>
    </citation>
    <scope>NUCLEOTIDE SEQUENCE</scope>
    <source>
        <strain evidence="1">H15</strain>
    </source>
</reference>
<gene>
    <name evidence="1" type="ORF">PVT71_18175</name>
</gene>
<organism evidence="1">
    <name type="scientific">Alloyangia sp. H15</name>
    <dbReference type="NCBI Taxonomy" id="3029062"/>
    <lineage>
        <taxon>Bacteria</taxon>
        <taxon>Pseudomonadati</taxon>
        <taxon>Pseudomonadota</taxon>
        <taxon>Alphaproteobacteria</taxon>
        <taxon>Rhodobacterales</taxon>
        <taxon>Roseobacteraceae</taxon>
        <taxon>Alloyangia</taxon>
    </lineage>
</organism>
<evidence type="ECO:0000313" key="1">
    <source>
        <dbReference type="EMBL" id="XCC96597.1"/>
    </source>
</evidence>
<proteinExistence type="predicted"/>
<sequence length="114" mass="12483">MIALNEVRADLKLAAAWCDVVGASARGTDFYGQVFLLNSGRVTVAPMVALAGRHKYSTTANKIARECLELVGYPPVTYATYPPRTKSTWVSIGPRSHHDHALAIRYFKAFGMTP</sequence>
<name>A0AAU8AP85_9RHOB</name>
<protein>
    <submittedName>
        <fullName evidence="1">Uncharacterized protein</fullName>
    </submittedName>
</protein>